<organism evidence="3 4">
    <name type="scientific">Meloidogyne incognita</name>
    <name type="common">Southern root-knot nematode worm</name>
    <name type="synonym">Oxyuris incognita</name>
    <dbReference type="NCBI Taxonomy" id="6306"/>
    <lineage>
        <taxon>Eukaryota</taxon>
        <taxon>Metazoa</taxon>
        <taxon>Ecdysozoa</taxon>
        <taxon>Nematoda</taxon>
        <taxon>Chromadorea</taxon>
        <taxon>Rhabditida</taxon>
        <taxon>Tylenchina</taxon>
        <taxon>Tylenchomorpha</taxon>
        <taxon>Tylenchoidea</taxon>
        <taxon>Meloidogynidae</taxon>
        <taxon>Meloidogyninae</taxon>
        <taxon>Meloidogyne</taxon>
        <taxon>Meloidogyne incognita group</taxon>
    </lineage>
</organism>
<evidence type="ECO:0000256" key="2">
    <source>
        <dbReference type="SAM" id="MobiDB-lite"/>
    </source>
</evidence>
<feature type="coiled-coil region" evidence="1">
    <location>
        <begin position="130"/>
        <end position="178"/>
    </location>
</feature>
<feature type="region of interest" description="Disordered" evidence="2">
    <location>
        <begin position="61"/>
        <end position="84"/>
    </location>
</feature>
<proteinExistence type="predicted"/>
<name>A0A914M530_MELIC</name>
<evidence type="ECO:0000313" key="4">
    <source>
        <dbReference type="WBParaSite" id="Minc3s01293g22547"/>
    </source>
</evidence>
<evidence type="ECO:0000256" key="1">
    <source>
        <dbReference type="SAM" id="Coils"/>
    </source>
</evidence>
<protein>
    <submittedName>
        <fullName evidence="4">Uncharacterized protein</fullName>
    </submittedName>
</protein>
<accession>A0A914M530</accession>
<reference evidence="4" key="1">
    <citation type="submission" date="2022-11" db="UniProtKB">
        <authorList>
            <consortium name="WormBaseParasite"/>
        </authorList>
    </citation>
    <scope>IDENTIFICATION</scope>
</reference>
<dbReference type="Proteomes" id="UP000887563">
    <property type="component" value="Unplaced"/>
</dbReference>
<dbReference type="AlphaFoldDB" id="A0A914M530"/>
<keyword evidence="3" id="KW-1185">Reference proteome</keyword>
<keyword evidence="1" id="KW-0175">Coiled coil</keyword>
<evidence type="ECO:0000313" key="3">
    <source>
        <dbReference type="Proteomes" id="UP000887563"/>
    </source>
</evidence>
<sequence length="226" mass="26040">MHQVNLVDPRRDETSQNIIDLNELPQAELDQDRGTGKTKAKVNEKLTRIDLKKQRVLEMQKGAGPSTLKGKSQQIQRPPQPDKLGSLIQQLDNSINQHLPNAGYFPAYQTPFQNNPLLNLNQITLPPTLYELQQQKLQQRQQQLQQQQQHLPQQLLQQQQLQQRQQQLQQHLQQLQQQRPIGNTQIIGHQPINSQVHSLNTAESSSIHPRINRNPTIPLTSGNYYL</sequence>
<dbReference type="WBParaSite" id="Minc3s01293g22547">
    <property type="protein sequence ID" value="Minc3s01293g22547"/>
    <property type="gene ID" value="Minc3s01293g22547"/>
</dbReference>
<feature type="region of interest" description="Disordered" evidence="2">
    <location>
        <begin position="203"/>
        <end position="226"/>
    </location>
</feature>